<feature type="signal peptide" evidence="7">
    <location>
        <begin position="1"/>
        <end position="28"/>
    </location>
</feature>
<dbReference type="GO" id="GO:0009055">
    <property type="term" value="F:electron transfer activity"/>
    <property type="evidence" value="ECO:0007669"/>
    <property type="project" value="InterPro"/>
</dbReference>
<sequence length="114" mass="12215">MNFSKAVFRWLGVVSVLALALLSAPTLAADAVKPGRSGQAIYSVSCVSCHGFGMRGAPKVSDSAAWAPRLAQGKDKMYQHVIDGMGWMPRRGTCFTCSDDEVKAAVDYMVSQVK</sequence>
<dbReference type="Proteomes" id="UP000325161">
    <property type="component" value="Chromosome"/>
</dbReference>
<dbReference type="Gene3D" id="1.10.760.10">
    <property type="entry name" value="Cytochrome c-like domain"/>
    <property type="match status" value="1"/>
</dbReference>
<evidence type="ECO:0000256" key="7">
    <source>
        <dbReference type="SAM" id="SignalP"/>
    </source>
</evidence>
<dbReference type="PANTHER" id="PTHR40942:SF4">
    <property type="entry name" value="CYTOCHROME C5"/>
    <property type="match status" value="1"/>
</dbReference>
<keyword evidence="10" id="KW-1185">Reference proteome</keyword>
<dbReference type="PANTHER" id="PTHR40942">
    <property type="match status" value="1"/>
</dbReference>
<dbReference type="InterPro" id="IPR009056">
    <property type="entry name" value="Cyt_c-like_dom"/>
</dbReference>
<dbReference type="PRINTS" id="PR00607">
    <property type="entry name" value="CYTCHROMECIE"/>
</dbReference>
<evidence type="ECO:0000259" key="8">
    <source>
        <dbReference type="PROSITE" id="PS51007"/>
    </source>
</evidence>
<dbReference type="RefSeq" id="WP_148815064.1">
    <property type="nucleotide sequence ID" value="NZ_CP043046.1"/>
</dbReference>
<dbReference type="GO" id="GO:0005506">
    <property type="term" value="F:iron ion binding"/>
    <property type="evidence" value="ECO:0007669"/>
    <property type="project" value="InterPro"/>
</dbReference>
<dbReference type="SUPFAM" id="SSF46626">
    <property type="entry name" value="Cytochrome c"/>
    <property type="match status" value="1"/>
</dbReference>
<accession>A0A5C0B1D5</accession>
<evidence type="ECO:0000256" key="3">
    <source>
        <dbReference type="ARBA" id="ARBA00022723"/>
    </source>
</evidence>
<keyword evidence="7" id="KW-0732">Signal</keyword>
<dbReference type="GO" id="GO:0020037">
    <property type="term" value="F:heme binding"/>
    <property type="evidence" value="ECO:0007669"/>
    <property type="project" value="InterPro"/>
</dbReference>
<dbReference type="InterPro" id="IPR036909">
    <property type="entry name" value="Cyt_c-like_dom_sf"/>
</dbReference>
<evidence type="ECO:0000256" key="5">
    <source>
        <dbReference type="ARBA" id="ARBA00023004"/>
    </source>
</evidence>
<name>A0A5C0B1D5_9BURK</name>
<dbReference type="Pfam" id="PF13442">
    <property type="entry name" value="Cytochrome_CBB3"/>
    <property type="match status" value="1"/>
</dbReference>
<gene>
    <name evidence="9" type="ORF">FXN63_11850</name>
</gene>
<dbReference type="KEGG" id="pacr:FXN63_11850"/>
<dbReference type="AlphaFoldDB" id="A0A5C0B1D5"/>
<proteinExistence type="predicted"/>
<protein>
    <submittedName>
        <fullName evidence="9">Cytochrome c5 family protein</fullName>
    </submittedName>
</protein>
<evidence type="ECO:0000256" key="4">
    <source>
        <dbReference type="ARBA" id="ARBA00022982"/>
    </source>
</evidence>
<evidence type="ECO:0000313" key="9">
    <source>
        <dbReference type="EMBL" id="QEI06447.1"/>
    </source>
</evidence>
<dbReference type="PROSITE" id="PS51007">
    <property type="entry name" value="CYTC"/>
    <property type="match status" value="1"/>
</dbReference>
<organism evidence="9 10">
    <name type="scientific">Pigmentiphaga aceris</name>
    <dbReference type="NCBI Taxonomy" id="1940612"/>
    <lineage>
        <taxon>Bacteria</taxon>
        <taxon>Pseudomonadati</taxon>
        <taxon>Pseudomonadota</taxon>
        <taxon>Betaproteobacteria</taxon>
        <taxon>Burkholderiales</taxon>
        <taxon>Alcaligenaceae</taxon>
        <taxon>Pigmentiphaga</taxon>
    </lineage>
</organism>
<keyword evidence="1" id="KW-0813">Transport</keyword>
<dbReference type="OrthoDB" id="9814708at2"/>
<evidence type="ECO:0000313" key="10">
    <source>
        <dbReference type="Proteomes" id="UP000325161"/>
    </source>
</evidence>
<feature type="chain" id="PRO_5022846002" evidence="7">
    <location>
        <begin position="29"/>
        <end position="114"/>
    </location>
</feature>
<evidence type="ECO:0000256" key="2">
    <source>
        <dbReference type="ARBA" id="ARBA00022617"/>
    </source>
</evidence>
<dbReference type="InterPro" id="IPR002323">
    <property type="entry name" value="Cyt_CIE"/>
</dbReference>
<keyword evidence="2 6" id="KW-0349">Heme</keyword>
<keyword evidence="4" id="KW-0249">Electron transport</keyword>
<dbReference type="EMBL" id="CP043046">
    <property type="protein sequence ID" value="QEI06447.1"/>
    <property type="molecule type" value="Genomic_DNA"/>
</dbReference>
<keyword evidence="3 6" id="KW-0479">Metal-binding</keyword>
<evidence type="ECO:0000256" key="6">
    <source>
        <dbReference type="PROSITE-ProRule" id="PRU00433"/>
    </source>
</evidence>
<keyword evidence="5 6" id="KW-0408">Iron</keyword>
<feature type="domain" description="Cytochrome c" evidence="8">
    <location>
        <begin position="33"/>
        <end position="113"/>
    </location>
</feature>
<reference evidence="9 10" key="1">
    <citation type="submission" date="2019-08" db="EMBL/GenBank/DDBJ databases">
        <title>Amphibian skin-associated Pigmentiphaga: genome sequence and occurrence across geography and hosts.</title>
        <authorList>
            <person name="Bletz M.C."/>
            <person name="Bunk B."/>
            <person name="Sproeer C."/>
            <person name="Biwer P."/>
            <person name="Reiter S."/>
            <person name="Rabemananjara F.C.E."/>
            <person name="Schulz S."/>
            <person name="Overmann J."/>
            <person name="Vences M."/>
        </authorList>
    </citation>
    <scope>NUCLEOTIDE SEQUENCE [LARGE SCALE GENOMIC DNA]</scope>
    <source>
        <strain evidence="9 10">Mada1488</strain>
    </source>
</reference>
<evidence type="ECO:0000256" key="1">
    <source>
        <dbReference type="ARBA" id="ARBA00022448"/>
    </source>
</evidence>